<dbReference type="PANTHER" id="PTHR48100:SF59">
    <property type="entry name" value="ADENOSYLCOBALAMIN_ALPHA-RIBAZOLE PHOSPHATASE"/>
    <property type="match status" value="1"/>
</dbReference>
<dbReference type="EMBL" id="CAEZXA010000065">
    <property type="protein sequence ID" value="CAB4676306.1"/>
    <property type="molecule type" value="Genomic_DNA"/>
</dbReference>
<gene>
    <name evidence="1" type="ORF">UFOPK2334_00857</name>
    <name evidence="2" type="ORF">UFOPK4293_01402</name>
</gene>
<accession>A0A6J6MRA4</accession>
<dbReference type="InterPro" id="IPR050275">
    <property type="entry name" value="PGM_Phosphatase"/>
</dbReference>
<dbReference type="SMART" id="SM00855">
    <property type="entry name" value="PGAM"/>
    <property type="match status" value="1"/>
</dbReference>
<reference evidence="1" key="1">
    <citation type="submission" date="2020-05" db="EMBL/GenBank/DDBJ databases">
        <authorList>
            <person name="Chiriac C."/>
            <person name="Salcher M."/>
            <person name="Ghai R."/>
            <person name="Kavagutti S V."/>
        </authorList>
    </citation>
    <scope>NUCLEOTIDE SEQUENCE</scope>
</reference>
<dbReference type="GO" id="GO:0005737">
    <property type="term" value="C:cytoplasm"/>
    <property type="evidence" value="ECO:0007669"/>
    <property type="project" value="TreeGrafter"/>
</dbReference>
<dbReference type="GO" id="GO:0016791">
    <property type="term" value="F:phosphatase activity"/>
    <property type="evidence" value="ECO:0007669"/>
    <property type="project" value="TreeGrafter"/>
</dbReference>
<dbReference type="Pfam" id="PF00300">
    <property type="entry name" value="His_Phos_1"/>
    <property type="match status" value="1"/>
</dbReference>
<evidence type="ECO:0000313" key="1">
    <source>
        <dbReference type="EMBL" id="CAB4676306.1"/>
    </source>
</evidence>
<dbReference type="SUPFAM" id="SSF53254">
    <property type="entry name" value="Phosphoglycerate mutase-like"/>
    <property type="match status" value="1"/>
</dbReference>
<dbReference type="InterPro" id="IPR029033">
    <property type="entry name" value="His_PPase_superfam"/>
</dbReference>
<dbReference type="EMBL" id="CAFBQH010000105">
    <property type="protein sequence ID" value="CAB5055686.1"/>
    <property type="molecule type" value="Genomic_DNA"/>
</dbReference>
<dbReference type="AlphaFoldDB" id="A0A6J6MRA4"/>
<dbReference type="CDD" id="cd07067">
    <property type="entry name" value="HP_PGM_like"/>
    <property type="match status" value="1"/>
</dbReference>
<protein>
    <submittedName>
        <fullName evidence="1">Unannotated protein</fullName>
    </submittedName>
</protein>
<evidence type="ECO:0000313" key="2">
    <source>
        <dbReference type="EMBL" id="CAB5055686.1"/>
    </source>
</evidence>
<dbReference type="Gene3D" id="3.40.50.1240">
    <property type="entry name" value="Phosphoglycerate mutase-like"/>
    <property type="match status" value="1"/>
</dbReference>
<sequence>MTRLVLIRHGESRATVERFIGGSRTCTGLTDFGRIQVEALRDRLISGRDVSATALYSSNFPRAVETAQIIAPALGSMPITVEAGWGEHDPGPDLDGITYDAYVAKFGEPTWSDPDEIVFPGGETVGQFHTRIINTLRDTVRKNEGGTVVVACHGGVVDAVLRHTLHMHQTGKFELQTVNTSLTELQHVQGSKWRLIRYNDAAHLSALIPPLSRDTSEQ</sequence>
<dbReference type="PANTHER" id="PTHR48100">
    <property type="entry name" value="BROAD-SPECIFICITY PHOSPHATASE YOR283W-RELATED"/>
    <property type="match status" value="1"/>
</dbReference>
<proteinExistence type="predicted"/>
<name>A0A6J6MRA4_9ZZZZ</name>
<dbReference type="InterPro" id="IPR013078">
    <property type="entry name" value="His_Pase_superF_clade-1"/>
</dbReference>
<organism evidence="1">
    <name type="scientific">freshwater metagenome</name>
    <dbReference type="NCBI Taxonomy" id="449393"/>
    <lineage>
        <taxon>unclassified sequences</taxon>
        <taxon>metagenomes</taxon>
        <taxon>ecological metagenomes</taxon>
    </lineage>
</organism>